<dbReference type="GO" id="GO:0005524">
    <property type="term" value="F:ATP binding"/>
    <property type="evidence" value="ECO:0007669"/>
    <property type="project" value="UniProtKB-KW"/>
</dbReference>
<evidence type="ECO:0000256" key="5">
    <source>
        <dbReference type="ARBA" id="ARBA00022777"/>
    </source>
</evidence>
<dbReference type="Gene3D" id="3.40.50.300">
    <property type="entry name" value="P-loop containing nucleotide triphosphate hydrolases"/>
    <property type="match status" value="1"/>
</dbReference>
<dbReference type="PROSITE" id="PS00856">
    <property type="entry name" value="GUANYLATE_KINASE_1"/>
    <property type="match status" value="1"/>
</dbReference>
<dbReference type="PANTHER" id="PTHR23117:SF13">
    <property type="entry name" value="GUANYLATE KINASE"/>
    <property type="match status" value="1"/>
</dbReference>
<feature type="compositionally biased region" description="Basic and acidic residues" evidence="7">
    <location>
        <begin position="7"/>
        <end position="19"/>
    </location>
</feature>
<protein>
    <recommendedName>
        <fullName evidence="2">guanylate kinase</fullName>
        <ecNumber evidence="2">2.7.4.8</ecNumber>
    </recommendedName>
</protein>
<keyword evidence="4" id="KW-0547">Nucleotide-binding</keyword>
<evidence type="ECO:0000256" key="6">
    <source>
        <dbReference type="ARBA" id="ARBA00022840"/>
    </source>
</evidence>
<evidence type="ECO:0000256" key="3">
    <source>
        <dbReference type="ARBA" id="ARBA00022679"/>
    </source>
</evidence>
<gene>
    <name evidence="9" type="ORF">S01H1_31288</name>
</gene>
<dbReference type="HAMAP" id="MF_00328">
    <property type="entry name" value="Guanylate_kinase"/>
    <property type="match status" value="1"/>
</dbReference>
<keyword evidence="5" id="KW-0418">Kinase</keyword>
<organism evidence="9">
    <name type="scientific">marine sediment metagenome</name>
    <dbReference type="NCBI Taxonomy" id="412755"/>
    <lineage>
        <taxon>unclassified sequences</taxon>
        <taxon>metagenomes</taxon>
        <taxon>ecological metagenomes</taxon>
    </lineage>
</organism>
<feature type="region of interest" description="Disordered" evidence="7">
    <location>
        <begin position="1"/>
        <end position="26"/>
    </location>
</feature>
<dbReference type="SMART" id="SM00072">
    <property type="entry name" value="GuKc"/>
    <property type="match status" value="1"/>
</dbReference>
<dbReference type="PROSITE" id="PS50052">
    <property type="entry name" value="GUANYLATE_KINASE_2"/>
    <property type="match status" value="1"/>
</dbReference>
<keyword evidence="6" id="KW-0067">ATP-binding</keyword>
<evidence type="ECO:0000256" key="1">
    <source>
        <dbReference type="ARBA" id="ARBA00005790"/>
    </source>
</evidence>
<comment type="similarity">
    <text evidence="1">Belongs to the guanylate kinase family.</text>
</comment>
<sequence>MTAQDPTPEHETPEARPADPARSGRNLLVVSGPSGVGKTTVCREVARRLGVLVGVSATTRPIRSGEVDGRDYHFISEAEFRRRIADGRFVEWADVFGRLYGTPVEELARASDAGEVLLLEIDVQGGIQVKKAFPDALAVLLVPPDVQALRRRLSGRGTEGPEEAQRRFAKAEKEIEMARLAGCYDAEVVNDRVEDAVRRVMELVEPRRNQA</sequence>
<dbReference type="EMBL" id="BARS01019294">
    <property type="protein sequence ID" value="GAF89278.1"/>
    <property type="molecule type" value="Genomic_DNA"/>
</dbReference>
<reference evidence="9" key="1">
    <citation type="journal article" date="2014" name="Front. Microbiol.">
        <title>High frequency of phylogenetically diverse reductive dehalogenase-homologous genes in deep subseafloor sedimentary metagenomes.</title>
        <authorList>
            <person name="Kawai M."/>
            <person name="Futagami T."/>
            <person name="Toyoda A."/>
            <person name="Takaki Y."/>
            <person name="Nishi S."/>
            <person name="Hori S."/>
            <person name="Arai W."/>
            <person name="Tsubouchi T."/>
            <person name="Morono Y."/>
            <person name="Uchiyama I."/>
            <person name="Ito T."/>
            <person name="Fujiyama A."/>
            <person name="Inagaki F."/>
            <person name="Takami H."/>
        </authorList>
    </citation>
    <scope>NUCLEOTIDE SEQUENCE</scope>
    <source>
        <strain evidence="9">Expedition CK06-06</strain>
    </source>
</reference>
<evidence type="ECO:0000256" key="4">
    <source>
        <dbReference type="ARBA" id="ARBA00022741"/>
    </source>
</evidence>
<evidence type="ECO:0000256" key="7">
    <source>
        <dbReference type="SAM" id="MobiDB-lite"/>
    </source>
</evidence>
<dbReference type="PANTHER" id="PTHR23117">
    <property type="entry name" value="GUANYLATE KINASE-RELATED"/>
    <property type="match status" value="1"/>
</dbReference>
<dbReference type="InterPro" id="IPR027417">
    <property type="entry name" value="P-loop_NTPase"/>
</dbReference>
<proteinExistence type="inferred from homology"/>
<evidence type="ECO:0000256" key="2">
    <source>
        <dbReference type="ARBA" id="ARBA00012961"/>
    </source>
</evidence>
<keyword evidence="3" id="KW-0808">Transferase</keyword>
<dbReference type="GO" id="GO:0004385">
    <property type="term" value="F:GMP kinase activity"/>
    <property type="evidence" value="ECO:0007669"/>
    <property type="project" value="UniProtKB-EC"/>
</dbReference>
<evidence type="ECO:0000259" key="8">
    <source>
        <dbReference type="PROSITE" id="PS50052"/>
    </source>
</evidence>
<dbReference type="AlphaFoldDB" id="X0T6Z6"/>
<dbReference type="GO" id="GO:0005829">
    <property type="term" value="C:cytosol"/>
    <property type="evidence" value="ECO:0007669"/>
    <property type="project" value="TreeGrafter"/>
</dbReference>
<dbReference type="InterPro" id="IPR020590">
    <property type="entry name" value="Guanylate_kinase_CS"/>
</dbReference>
<accession>X0T6Z6</accession>
<dbReference type="InterPro" id="IPR008145">
    <property type="entry name" value="GK/Ca_channel_bsu"/>
</dbReference>
<comment type="caution">
    <text evidence="9">The sequence shown here is derived from an EMBL/GenBank/DDBJ whole genome shotgun (WGS) entry which is preliminary data.</text>
</comment>
<dbReference type="Pfam" id="PF00625">
    <property type="entry name" value="Guanylate_kin"/>
    <property type="match status" value="1"/>
</dbReference>
<evidence type="ECO:0000313" key="9">
    <source>
        <dbReference type="EMBL" id="GAF89278.1"/>
    </source>
</evidence>
<dbReference type="EC" id="2.7.4.8" evidence="2"/>
<dbReference type="SUPFAM" id="SSF52540">
    <property type="entry name" value="P-loop containing nucleoside triphosphate hydrolases"/>
    <property type="match status" value="1"/>
</dbReference>
<dbReference type="NCBIfam" id="TIGR03263">
    <property type="entry name" value="guanyl_kin"/>
    <property type="match status" value="1"/>
</dbReference>
<feature type="domain" description="Guanylate kinase-like" evidence="8">
    <location>
        <begin position="25"/>
        <end position="205"/>
    </location>
</feature>
<name>X0T6Z6_9ZZZZ</name>
<dbReference type="InterPro" id="IPR017665">
    <property type="entry name" value="Guanylate_kinase"/>
</dbReference>
<dbReference type="CDD" id="cd00071">
    <property type="entry name" value="GMPK"/>
    <property type="match status" value="1"/>
</dbReference>
<dbReference type="InterPro" id="IPR008144">
    <property type="entry name" value="Guanylate_kin-like_dom"/>
</dbReference>